<keyword evidence="4 10" id="KW-0762">Sugar transport</keyword>
<dbReference type="InterPro" id="IPR004720">
    <property type="entry name" value="PTS_IIB_sorbose-sp"/>
</dbReference>
<name>A0ABS3HVG6_9ENTE</name>
<dbReference type="Proteomes" id="UP000664857">
    <property type="component" value="Unassembled WGS sequence"/>
</dbReference>
<organism evidence="10 11">
    <name type="scientific">Candidatus Vagococcus giribetii</name>
    <dbReference type="NCBI Taxonomy" id="2230876"/>
    <lineage>
        <taxon>Bacteria</taxon>
        <taxon>Bacillati</taxon>
        <taxon>Bacillota</taxon>
        <taxon>Bacilli</taxon>
        <taxon>Lactobacillales</taxon>
        <taxon>Enterococcaceae</taxon>
        <taxon>Vagococcus</taxon>
    </lineage>
</organism>
<evidence type="ECO:0000313" key="10">
    <source>
        <dbReference type="EMBL" id="MBO0477757.1"/>
    </source>
</evidence>
<evidence type="ECO:0000256" key="2">
    <source>
        <dbReference type="ARBA" id="ARBA00022448"/>
    </source>
</evidence>
<keyword evidence="11" id="KW-1185">Reference proteome</keyword>
<comment type="caution">
    <text evidence="10">The sequence shown here is derived from an EMBL/GenBank/DDBJ whole genome shotgun (WGS) entry which is preliminary data.</text>
</comment>
<dbReference type="Pfam" id="PF03830">
    <property type="entry name" value="PTSIIB_sorb"/>
    <property type="match status" value="1"/>
</dbReference>
<evidence type="ECO:0000256" key="5">
    <source>
        <dbReference type="ARBA" id="ARBA00022679"/>
    </source>
</evidence>
<sequence length="167" mass="18404">MTTPNIKMVRIDERLIHGQGQLWINSLGANLVIVANDEVSTSSIQQTLMKSLISKSIGMRFFSIEETCEKIHKASPKQSIFLVAKDPKDILRLVEGGVPITELNVGNIHYAEGKKQLTNYISVGEEDLSALKKLRLEHGLHFNTQTTPMGGDSGAGGLDLNKYVEEN</sequence>
<keyword evidence="6" id="KW-0598">Phosphotransferase system</keyword>
<evidence type="ECO:0000256" key="6">
    <source>
        <dbReference type="ARBA" id="ARBA00022683"/>
    </source>
</evidence>
<dbReference type="CDD" id="cd00001">
    <property type="entry name" value="PTS_IIB_man"/>
    <property type="match status" value="1"/>
</dbReference>
<keyword evidence="5" id="KW-0808">Transferase</keyword>
<evidence type="ECO:0000256" key="7">
    <source>
        <dbReference type="ARBA" id="ARBA00022777"/>
    </source>
</evidence>
<reference evidence="10 11" key="1">
    <citation type="submission" date="2021-03" db="EMBL/GenBank/DDBJ databases">
        <title>Enterococcal diversity collection.</title>
        <authorList>
            <person name="Gilmore M.S."/>
            <person name="Schwartzman J."/>
            <person name="Van Tyne D."/>
            <person name="Martin M."/>
            <person name="Earl A.M."/>
            <person name="Manson A.L."/>
            <person name="Straub T."/>
            <person name="Salamzade R."/>
            <person name="Saavedra J."/>
            <person name="Lebreton F."/>
            <person name="Prichula J."/>
            <person name="Schaufler K."/>
            <person name="Gaca A."/>
            <person name="Sgardioli B."/>
            <person name="Wagenaar J."/>
            <person name="Strong T."/>
        </authorList>
    </citation>
    <scope>NUCLEOTIDE SEQUENCE [LARGE SCALE GENOMIC DNA]</scope>
    <source>
        <strain evidence="10 11">DIV0080</strain>
    </source>
</reference>
<evidence type="ECO:0000313" key="11">
    <source>
        <dbReference type="Proteomes" id="UP000664857"/>
    </source>
</evidence>
<dbReference type="RefSeq" id="WP_206968027.1">
    <property type="nucleotide sequence ID" value="NZ_JAFLVX010000035.1"/>
</dbReference>
<evidence type="ECO:0000256" key="4">
    <source>
        <dbReference type="ARBA" id="ARBA00022597"/>
    </source>
</evidence>
<dbReference type="SUPFAM" id="SSF52728">
    <property type="entry name" value="PTS IIb component"/>
    <property type="match status" value="1"/>
</dbReference>
<dbReference type="PROSITE" id="PS51101">
    <property type="entry name" value="PTS_EIIB_TYPE_4"/>
    <property type="match status" value="1"/>
</dbReference>
<evidence type="ECO:0000256" key="1">
    <source>
        <dbReference type="ARBA" id="ARBA00004496"/>
    </source>
</evidence>
<comment type="subcellular location">
    <subcellularLocation>
        <location evidence="1">Cytoplasm</location>
    </subcellularLocation>
</comment>
<keyword evidence="7" id="KW-0418">Kinase</keyword>
<keyword evidence="2" id="KW-0813">Transport</keyword>
<keyword evidence="3" id="KW-0963">Cytoplasm</keyword>
<gene>
    <name evidence="10" type="ORF">DOK76_11790</name>
</gene>
<feature type="region of interest" description="Disordered" evidence="8">
    <location>
        <begin position="145"/>
        <end position="167"/>
    </location>
</feature>
<evidence type="ECO:0000256" key="3">
    <source>
        <dbReference type="ARBA" id="ARBA00022490"/>
    </source>
</evidence>
<feature type="domain" description="PTS EIIB type-4" evidence="9">
    <location>
        <begin position="2"/>
        <end position="166"/>
    </location>
</feature>
<evidence type="ECO:0000259" key="9">
    <source>
        <dbReference type="PROSITE" id="PS51101"/>
    </source>
</evidence>
<protein>
    <submittedName>
        <fullName evidence="10">PTS sugar transporter subunit IIB</fullName>
    </submittedName>
</protein>
<evidence type="ECO:0000256" key="8">
    <source>
        <dbReference type="SAM" id="MobiDB-lite"/>
    </source>
</evidence>
<accession>A0ABS3HVG6</accession>
<proteinExistence type="predicted"/>
<dbReference type="Gene3D" id="3.40.35.10">
    <property type="entry name" value="Phosphotransferase system, sorbose subfamily IIB component"/>
    <property type="match status" value="1"/>
</dbReference>
<dbReference type="InterPro" id="IPR036667">
    <property type="entry name" value="PTS_IIB_sorbose-sp_sf"/>
</dbReference>
<dbReference type="EMBL" id="JAFLVX010000035">
    <property type="protein sequence ID" value="MBO0477757.1"/>
    <property type="molecule type" value="Genomic_DNA"/>
</dbReference>